<dbReference type="GO" id="GO:0004198">
    <property type="term" value="F:calcium-dependent cysteine-type endopeptidase activity"/>
    <property type="evidence" value="ECO:0007669"/>
    <property type="project" value="InterPro"/>
</dbReference>
<gene>
    <name evidence="10" type="primary">Capn15</name>
    <name evidence="10" type="ORF">SPIL2461_LOCUS19357</name>
</gene>
<evidence type="ECO:0000256" key="2">
    <source>
        <dbReference type="ARBA" id="ARBA00022670"/>
    </source>
</evidence>
<feature type="non-terminal residue" evidence="10">
    <location>
        <position position="356"/>
    </location>
</feature>
<dbReference type="Pfam" id="PF00648">
    <property type="entry name" value="Peptidase_C2"/>
    <property type="match status" value="1"/>
</dbReference>
<evidence type="ECO:0000259" key="8">
    <source>
        <dbReference type="PROSITE" id="PS50203"/>
    </source>
</evidence>
<evidence type="ECO:0000313" key="11">
    <source>
        <dbReference type="Proteomes" id="UP000649617"/>
    </source>
</evidence>
<dbReference type="CDD" id="cd00051">
    <property type="entry name" value="EFh"/>
    <property type="match status" value="1"/>
</dbReference>
<accession>A0A812WLY4</accession>
<dbReference type="GO" id="GO:0005509">
    <property type="term" value="F:calcium ion binding"/>
    <property type="evidence" value="ECO:0007669"/>
    <property type="project" value="InterPro"/>
</dbReference>
<dbReference type="AlphaFoldDB" id="A0A812WLY4"/>
<dbReference type="InterPro" id="IPR002048">
    <property type="entry name" value="EF_hand_dom"/>
</dbReference>
<dbReference type="InterPro" id="IPR022684">
    <property type="entry name" value="Calpain_cysteine_protease"/>
</dbReference>
<keyword evidence="2" id="KW-0645">Protease</keyword>
<dbReference type="PROSITE" id="PS50222">
    <property type="entry name" value="EF_HAND_2"/>
    <property type="match status" value="1"/>
</dbReference>
<comment type="caution">
    <text evidence="10">The sequence shown here is derived from an EMBL/GenBank/DDBJ whole genome shotgun (WGS) entry which is preliminary data.</text>
</comment>
<feature type="active site" evidence="6">
    <location>
        <position position="206"/>
    </location>
</feature>
<dbReference type="InterPro" id="IPR038765">
    <property type="entry name" value="Papain-like_cys_pep_sf"/>
</dbReference>
<feature type="domain" description="Calpain catalytic" evidence="8">
    <location>
        <begin position="147"/>
        <end position="315"/>
    </location>
</feature>
<dbReference type="Pfam" id="PF13499">
    <property type="entry name" value="EF-hand_7"/>
    <property type="match status" value="1"/>
</dbReference>
<name>A0A812WLY4_SYMPI</name>
<dbReference type="SMART" id="SM00230">
    <property type="entry name" value="CysPc"/>
    <property type="match status" value="1"/>
</dbReference>
<keyword evidence="4" id="KW-0788">Thiol protease</keyword>
<dbReference type="PRINTS" id="PR00704">
    <property type="entry name" value="CALPAIN"/>
</dbReference>
<dbReference type="GO" id="GO:0006508">
    <property type="term" value="P:proteolysis"/>
    <property type="evidence" value="ECO:0007669"/>
    <property type="project" value="UniProtKB-KW"/>
</dbReference>
<evidence type="ECO:0000259" key="9">
    <source>
        <dbReference type="PROSITE" id="PS50222"/>
    </source>
</evidence>
<dbReference type="PANTHER" id="PTHR10183">
    <property type="entry name" value="CALPAIN"/>
    <property type="match status" value="1"/>
</dbReference>
<evidence type="ECO:0000256" key="6">
    <source>
        <dbReference type="PIRSR" id="PIRSR622684-1"/>
    </source>
</evidence>
<dbReference type="PROSITE" id="PS50203">
    <property type="entry name" value="CALPAIN_CAT"/>
    <property type="match status" value="1"/>
</dbReference>
<evidence type="ECO:0000256" key="5">
    <source>
        <dbReference type="ARBA" id="ARBA00022837"/>
    </source>
</evidence>
<keyword evidence="5" id="KW-0106">Calcium</keyword>
<keyword evidence="11" id="KW-1185">Reference proteome</keyword>
<dbReference type="Gene3D" id="1.10.238.10">
    <property type="entry name" value="EF-hand"/>
    <property type="match status" value="1"/>
</dbReference>
<protein>
    <submittedName>
        <fullName evidence="10">Capn15 protein</fullName>
    </submittedName>
</protein>
<feature type="non-terminal residue" evidence="10">
    <location>
        <position position="1"/>
    </location>
</feature>
<evidence type="ECO:0000256" key="1">
    <source>
        <dbReference type="ARBA" id="ARBA00007623"/>
    </source>
</evidence>
<reference evidence="10" key="1">
    <citation type="submission" date="2021-02" db="EMBL/GenBank/DDBJ databases">
        <authorList>
            <person name="Dougan E. K."/>
            <person name="Rhodes N."/>
            <person name="Thang M."/>
            <person name="Chan C."/>
        </authorList>
    </citation>
    <scope>NUCLEOTIDE SEQUENCE</scope>
</reference>
<comment type="similarity">
    <text evidence="1">Belongs to the peptidase C2 family.</text>
</comment>
<dbReference type="PROSITE" id="PS00018">
    <property type="entry name" value="EF_HAND_1"/>
    <property type="match status" value="1"/>
</dbReference>
<evidence type="ECO:0000256" key="3">
    <source>
        <dbReference type="ARBA" id="ARBA00022801"/>
    </source>
</evidence>
<keyword evidence="3" id="KW-0378">Hydrolase</keyword>
<feature type="domain" description="EF-hand" evidence="9">
    <location>
        <begin position="25"/>
        <end position="60"/>
    </location>
</feature>
<dbReference type="InterPro" id="IPR018247">
    <property type="entry name" value="EF_Hand_1_Ca_BS"/>
</dbReference>
<dbReference type="InterPro" id="IPR001300">
    <property type="entry name" value="Peptidase_C2_calpain_cat"/>
</dbReference>
<dbReference type="PANTHER" id="PTHR10183:SF379">
    <property type="entry name" value="CALPAIN-5"/>
    <property type="match status" value="1"/>
</dbReference>
<organism evidence="10 11">
    <name type="scientific">Symbiodinium pilosum</name>
    <name type="common">Dinoflagellate</name>
    <dbReference type="NCBI Taxonomy" id="2952"/>
    <lineage>
        <taxon>Eukaryota</taxon>
        <taxon>Sar</taxon>
        <taxon>Alveolata</taxon>
        <taxon>Dinophyceae</taxon>
        <taxon>Suessiales</taxon>
        <taxon>Symbiodiniaceae</taxon>
        <taxon>Symbiodinium</taxon>
    </lineage>
</organism>
<dbReference type="InterPro" id="IPR011992">
    <property type="entry name" value="EF-hand-dom_pair"/>
</dbReference>
<evidence type="ECO:0000313" key="10">
    <source>
        <dbReference type="EMBL" id="CAE7691311.1"/>
    </source>
</evidence>
<sequence length="356" mass="40143">AKYDSSGDGVLQEEEMKLLFEKLGLKKKEISELFEAADANKDGVVQVHEFISWLLKNSPQVSYVQTKKGVDVTITNTTKHGKQFTLSFKKCKNVTFPEGNPATFVLSPGEQITKTVCLIEEVGTAWRWNSSWASRGCYIAAEDDPNAFKDANFPCDGSSIGSSTSQWSVGKPDTWVRARLLGDPETACLFDQIRPQDILQGNVGDCWLMSALSALAEYPQRIKYLFPNTRQLTEDGKYEVRLYSLEKGDWEEIVVDEFIPCNIKGAAPTPTFSKPLSEEIWVQLIEKACAKFCGSYGALSGGNAGWAFQALTGEVHLLSYQKIEEGLWRRRRMDPKEQLKRGPRKPTNVYWRWKNK</sequence>
<evidence type="ECO:0000256" key="4">
    <source>
        <dbReference type="ARBA" id="ARBA00022807"/>
    </source>
</evidence>
<dbReference type="Proteomes" id="UP000649617">
    <property type="component" value="Unassembled WGS sequence"/>
</dbReference>
<evidence type="ECO:0000256" key="7">
    <source>
        <dbReference type="PROSITE-ProRule" id="PRU00239"/>
    </source>
</evidence>
<dbReference type="SUPFAM" id="SSF47473">
    <property type="entry name" value="EF-hand"/>
    <property type="match status" value="1"/>
</dbReference>
<dbReference type="OrthoDB" id="268518at2759"/>
<dbReference type="PROSITE" id="PS00139">
    <property type="entry name" value="THIOL_PROTEASE_CYS"/>
    <property type="match status" value="1"/>
</dbReference>
<dbReference type="EMBL" id="CAJNIZ010044513">
    <property type="protein sequence ID" value="CAE7691311.1"/>
    <property type="molecule type" value="Genomic_DNA"/>
</dbReference>
<comment type="caution">
    <text evidence="7">Lacks conserved residue(s) required for the propagation of feature annotation.</text>
</comment>
<dbReference type="InterPro" id="IPR000169">
    <property type="entry name" value="Pept_cys_AS"/>
</dbReference>
<dbReference type="SUPFAM" id="SSF54001">
    <property type="entry name" value="Cysteine proteinases"/>
    <property type="match status" value="1"/>
</dbReference>
<proteinExistence type="inferred from homology"/>